<evidence type="ECO:0000313" key="1">
    <source>
        <dbReference type="EMBL" id="QJD79585.1"/>
    </source>
</evidence>
<protein>
    <recommendedName>
        <fullName evidence="3">XRE family transcriptional regulator</fullName>
    </recommendedName>
</protein>
<dbReference type="AlphaFoldDB" id="A0A7L5DNA5"/>
<keyword evidence="2" id="KW-1185">Reference proteome</keyword>
<evidence type="ECO:0000313" key="2">
    <source>
        <dbReference type="Proteomes" id="UP000501128"/>
    </source>
</evidence>
<name>A0A7L5DNA5_9BACT</name>
<evidence type="ECO:0008006" key="3">
    <source>
        <dbReference type="Google" id="ProtNLM"/>
    </source>
</evidence>
<organism evidence="1 2">
    <name type="scientific">Spirosoma rhododendri</name>
    <dbReference type="NCBI Taxonomy" id="2728024"/>
    <lineage>
        <taxon>Bacteria</taxon>
        <taxon>Pseudomonadati</taxon>
        <taxon>Bacteroidota</taxon>
        <taxon>Cytophagia</taxon>
        <taxon>Cytophagales</taxon>
        <taxon>Cytophagaceae</taxon>
        <taxon>Spirosoma</taxon>
    </lineage>
</organism>
<dbReference type="EMBL" id="CP051677">
    <property type="protein sequence ID" value="QJD79585.1"/>
    <property type="molecule type" value="Genomic_DNA"/>
</dbReference>
<proteinExistence type="predicted"/>
<reference evidence="1 2" key="1">
    <citation type="submission" date="2020-04" db="EMBL/GenBank/DDBJ databases">
        <title>Genome sequencing of novel species.</title>
        <authorList>
            <person name="Heo J."/>
            <person name="Kim S.-J."/>
            <person name="Kim J.-S."/>
            <person name="Hong S.-B."/>
            <person name="Kwon S.-W."/>
        </authorList>
    </citation>
    <scope>NUCLEOTIDE SEQUENCE [LARGE SCALE GENOMIC DNA]</scope>
    <source>
        <strain evidence="1 2">CJU-R4</strain>
    </source>
</reference>
<sequence length="71" mass="8107">MKAVSIPPVAKAIQLYEQRTGFKIKIDKDFYQKVDINSKRFGLLLKGRLEPSFDEVKRVVTALNISVIDLL</sequence>
<gene>
    <name evidence="1" type="ORF">HH216_15040</name>
</gene>
<dbReference type="Proteomes" id="UP000501128">
    <property type="component" value="Chromosome"/>
</dbReference>
<dbReference type="RefSeq" id="WP_169551549.1">
    <property type="nucleotide sequence ID" value="NZ_CP051677.1"/>
</dbReference>
<accession>A0A7L5DNA5</accession>
<dbReference type="KEGG" id="srho:HH216_15040"/>